<dbReference type="InterPro" id="IPR036397">
    <property type="entry name" value="RNaseH_sf"/>
</dbReference>
<feature type="domain" description="Reverse transcriptase zinc-binding" evidence="3">
    <location>
        <begin position="114"/>
        <end position="184"/>
    </location>
</feature>
<evidence type="ECO:0000259" key="2">
    <source>
        <dbReference type="Pfam" id="PF13456"/>
    </source>
</evidence>
<dbReference type="PANTHER" id="PTHR47150:SF5">
    <property type="entry name" value="OS07G0546750 PROTEIN"/>
    <property type="match status" value="1"/>
</dbReference>
<accession>A0AAD8THG5</accession>
<dbReference type="AlphaFoldDB" id="A0AAD8THG5"/>
<evidence type="ECO:0000313" key="4">
    <source>
        <dbReference type="EMBL" id="KAK1681942.1"/>
    </source>
</evidence>
<dbReference type="Gene3D" id="3.30.420.10">
    <property type="entry name" value="Ribonuclease H-like superfamily/Ribonuclease H"/>
    <property type="match status" value="1"/>
</dbReference>
<name>A0AAD8THG5_LOLMU</name>
<reference evidence="4" key="1">
    <citation type="submission" date="2023-07" db="EMBL/GenBank/DDBJ databases">
        <title>A chromosome-level genome assembly of Lolium multiflorum.</title>
        <authorList>
            <person name="Chen Y."/>
            <person name="Copetti D."/>
            <person name="Kolliker R."/>
            <person name="Studer B."/>
        </authorList>
    </citation>
    <scope>NUCLEOTIDE SEQUENCE</scope>
    <source>
        <strain evidence="4">02402/16</strain>
        <tissue evidence="4">Leaf</tissue>
    </source>
</reference>
<keyword evidence="5" id="KW-1185">Reference proteome</keyword>
<evidence type="ECO:0000259" key="3">
    <source>
        <dbReference type="Pfam" id="PF13966"/>
    </source>
</evidence>
<organism evidence="4 5">
    <name type="scientific">Lolium multiflorum</name>
    <name type="common">Italian ryegrass</name>
    <name type="synonym">Lolium perenne subsp. multiflorum</name>
    <dbReference type="NCBI Taxonomy" id="4521"/>
    <lineage>
        <taxon>Eukaryota</taxon>
        <taxon>Viridiplantae</taxon>
        <taxon>Streptophyta</taxon>
        <taxon>Embryophyta</taxon>
        <taxon>Tracheophyta</taxon>
        <taxon>Spermatophyta</taxon>
        <taxon>Magnoliopsida</taxon>
        <taxon>Liliopsida</taxon>
        <taxon>Poales</taxon>
        <taxon>Poaceae</taxon>
        <taxon>BOP clade</taxon>
        <taxon>Pooideae</taxon>
        <taxon>Poodae</taxon>
        <taxon>Poeae</taxon>
        <taxon>Poeae Chloroplast Group 2 (Poeae type)</taxon>
        <taxon>Loliodinae</taxon>
        <taxon>Loliinae</taxon>
        <taxon>Lolium</taxon>
    </lineage>
</organism>
<dbReference type="Pfam" id="PF13456">
    <property type="entry name" value="RVT_3"/>
    <property type="match status" value="1"/>
</dbReference>
<proteinExistence type="predicted"/>
<dbReference type="InterPro" id="IPR044730">
    <property type="entry name" value="RNase_H-like_dom_plant"/>
</dbReference>
<dbReference type="PANTHER" id="PTHR47150">
    <property type="entry name" value="OS12G0169200 PROTEIN"/>
    <property type="match status" value="1"/>
</dbReference>
<dbReference type="InterPro" id="IPR012337">
    <property type="entry name" value="RNaseH-like_sf"/>
</dbReference>
<dbReference type="InterPro" id="IPR026960">
    <property type="entry name" value="RVT-Znf"/>
</dbReference>
<dbReference type="Proteomes" id="UP001231189">
    <property type="component" value="Unassembled WGS sequence"/>
</dbReference>
<dbReference type="Pfam" id="PF13966">
    <property type="entry name" value="zf-RVT"/>
    <property type="match status" value="1"/>
</dbReference>
<evidence type="ECO:0000256" key="1">
    <source>
        <dbReference type="SAM" id="MobiDB-lite"/>
    </source>
</evidence>
<dbReference type="GO" id="GO:0004523">
    <property type="term" value="F:RNA-DNA hybrid ribonuclease activity"/>
    <property type="evidence" value="ECO:0007669"/>
    <property type="project" value="InterPro"/>
</dbReference>
<dbReference type="GO" id="GO:0003676">
    <property type="term" value="F:nucleic acid binding"/>
    <property type="evidence" value="ECO:0007669"/>
    <property type="project" value="InterPro"/>
</dbReference>
<sequence>MSTVKKYRSAYRFVPDPQEVQVCLKEDPPMRVSDFIETTSASWKTDLLEEFFLPMDYECIKSIPLSTRQLEDCWAWHYEKNGVMTVRSAYRLLVETKRRREGWLEGRSEGSNPESECKAWQRLWKIDVPSKLRVFLWRLARHSLPTSDVRCHRQMAVNSLCSICGAGDSWRHSLLDCSVARCVWALADEAITEHLCMNEDPNPKQWLFAMMESLSRDDFARVAVTLWAIWFARRKIIHEEEFQSPLSTHMFIQSYLRDLAISSKAGTKKASTGSISHAPKWIPPSAGCAKLNVDAAMSKTSRGGAVAVVCRSDTGVFMGASTLTVSGIIDPATMEAVACREAMALAKDLQLQRVTVASDCLSVINAINSEGFKGSYSWSLASSLVRPGPPSASQNTSPSHTSPTAPPPPTDRRFGSASTPAIVVETPASGAEAEVEAPRCFRRVVAESEDAAAGAVVLSPSRHLPPFAAAPFPPEIMVDSDDEYYFKNFIDTSSEEESDDEFFTDAALLIHEHIVSQIPVHRGSLPGRAAALDRERERGHDQLYRDYFQPKAIFVPPLFRRRFRMTRPLFRRIMDGVKIYDDYFRAKVDALGKVGLSSYQKCTAAIRMLAYGVAGDFVDEYTRMSESTALESMYRFCRAVIGSFGEQYLRQPNAEDTARLLSINAARGFLLGSIDCMHWEWKNCPFGWQGAYSGHSEGCTVILEAVASHDTWIWHSFFGMAGSHNDINVLQRSPVFDRLAYGQSPDVDFEINGHHYTKGYYLADGIYPPWATLVKTIRNPTSEQEARFAKEQEAARKDVERAFGILQARWAIVRHPARAWDVQTLWEVMTACVIMHNMIVEVERDDSLFDNDWEGQGELVTPQGGPASFQDILHAHHEIRDLAVHNQLQADLVEHMWQHVGSNAANNNDEGNPEA</sequence>
<feature type="domain" description="RNase H type-1" evidence="2">
    <location>
        <begin position="292"/>
        <end position="370"/>
    </location>
</feature>
<protein>
    <submittedName>
        <fullName evidence="4">Uncharacterized protein</fullName>
    </submittedName>
</protein>
<dbReference type="EMBL" id="JAUUTY010000002">
    <property type="protein sequence ID" value="KAK1681942.1"/>
    <property type="molecule type" value="Genomic_DNA"/>
</dbReference>
<dbReference type="CDD" id="cd06222">
    <property type="entry name" value="RNase_H_like"/>
    <property type="match status" value="1"/>
</dbReference>
<evidence type="ECO:0000313" key="5">
    <source>
        <dbReference type="Proteomes" id="UP001231189"/>
    </source>
</evidence>
<dbReference type="InterPro" id="IPR002156">
    <property type="entry name" value="RNaseH_domain"/>
</dbReference>
<gene>
    <name evidence="4" type="ORF">QYE76_042790</name>
</gene>
<dbReference type="SUPFAM" id="SSF53098">
    <property type="entry name" value="Ribonuclease H-like"/>
    <property type="match status" value="1"/>
</dbReference>
<comment type="caution">
    <text evidence="4">The sequence shown here is derived from an EMBL/GenBank/DDBJ whole genome shotgun (WGS) entry which is preliminary data.</text>
</comment>
<dbReference type="InterPro" id="IPR006912">
    <property type="entry name" value="Harbinger_derived_prot"/>
</dbReference>
<dbReference type="Pfam" id="PF04827">
    <property type="entry name" value="Plant_tran"/>
    <property type="match status" value="1"/>
</dbReference>
<feature type="region of interest" description="Disordered" evidence="1">
    <location>
        <begin position="387"/>
        <end position="416"/>
    </location>
</feature>